<accession>A0A813HGI2</accession>
<dbReference type="AlphaFoldDB" id="A0A813HGI2"/>
<dbReference type="Proteomes" id="UP000626109">
    <property type="component" value="Unassembled WGS sequence"/>
</dbReference>
<proteinExistence type="predicted"/>
<keyword evidence="3" id="KW-1185">Reference proteome</keyword>
<dbReference type="Proteomes" id="UP000654075">
    <property type="component" value="Unassembled WGS sequence"/>
</dbReference>
<sequence>MVRKVLVDFTITASRATLSEVQAFTSLIVSDLMTNFALNTYIQQEIQAISNSSVYSILIESVTAGVVTSSAPVQQEDEQKSGSIRVAGSSWLFVGALGLLLSGSCLRGDKI</sequence>
<protein>
    <submittedName>
        <fullName evidence="1">Uncharacterized protein</fullName>
    </submittedName>
</protein>
<reference evidence="1" key="1">
    <citation type="submission" date="2021-02" db="EMBL/GenBank/DDBJ databases">
        <authorList>
            <person name="Dougan E. K."/>
            <person name="Rhodes N."/>
            <person name="Thang M."/>
            <person name="Chan C."/>
        </authorList>
    </citation>
    <scope>NUCLEOTIDE SEQUENCE</scope>
</reference>
<name>A0A813HGI2_POLGL</name>
<gene>
    <name evidence="1" type="ORF">PGLA1383_LOCUS52217</name>
    <name evidence="2" type="ORF">PGLA2088_LOCUS22987</name>
</gene>
<evidence type="ECO:0000313" key="2">
    <source>
        <dbReference type="EMBL" id="CAE8682519.1"/>
    </source>
</evidence>
<comment type="caution">
    <text evidence="1">The sequence shown here is derived from an EMBL/GenBank/DDBJ whole genome shotgun (WGS) entry which is preliminary data.</text>
</comment>
<dbReference type="EMBL" id="CAJNNV010031555">
    <property type="protein sequence ID" value="CAE8636817.1"/>
    <property type="molecule type" value="Genomic_DNA"/>
</dbReference>
<dbReference type="EMBL" id="CAJNNW010026079">
    <property type="protein sequence ID" value="CAE8682519.1"/>
    <property type="molecule type" value="Genomic_DNA"/>
</dbReference>
<evidence type="ECO:0000313" key="3">
    <source>
        <dbReference type="Proteomes" id="UP000654075"/>
    </source>
</evidence>
<evidence type="ECO:0000313" key="1">
    <source>
        <dbReference type="EMBL" id="CAE8636817.1"/>
    </source>
</evidence>
<organism evidence="1 3">
    <name type="scientific">Polarella glacialis</name>
    <name type="common">Dinoflagellate</name>
    <dbReference type="NCBI Taxonomy" id="89957"/>
    <lineage>
        <taxon>Eukaryota</taxon>
        <taxon>Sar</taxon>
        <taxon>Alveolata</taxon>
        <taxon>Dinophyceae</taxon>
        <taxon>Suessiales</taxon>
        <taxon>Suessiaceae</taxon>
        <taxon>Polarella</taxon>
    </lineage>
</organism>